<dbReference type="EMBL" id="CACRTU010000010">
    <property type="protein sequence ID" value="VYT94563.1"/>
    <property type="molecule type" value="Genomic_DNA"/>
</dbReference>
<organism evidence="2">
    <name type="scientific">Clostridium butyricum</name>
    <dbReference type="NCBI Taxonomy" id="1492"/>
    <lineage>
        <taxon>Bacteria</taxon>
        <taxon>Bacillati</taxon>
        <taxon>Bacillota</taxon>
        <taxon>Clostridia</taxon>
        <taxon>Eubacteriales</taxon>
        <taxon>Clostridiaceae</taxon>
        <taxon>Clostridium</taxon>
    </lineage>
</organism>
<gene>
    <name evidence="2" type="ORF">CBLFYP62_01131</name>
</gene>
<feature type="domain" description="Helix-turn-helix" evidence="1">
    <location>
        <begin position="7"/>
        <end position="52"/>
    </location>
</feature>
<dbReference type="InterPro" id="IPR010093">
    <property type="entry name" value="SinI_DNA-bd"/>
</dbReference>
<sequence>MSKALIYKVNEVAEMIGKPASSVRNEIRSGRLKATKSGVEYLIDKKEVDRYLGIETSDESLKKDLEIEKLKGQVKSLQTKIEAFKSVANSLNNIIGM</sequence>
<accession>A0A6N3AUH7</accession>
<protein>
    <submittedName>
        <fullName evidence="2">Early upstream open reading frame</fullName>
    </submittedName>
</protein>
<dbReference type="RefSeq" id="WP_002582900.1">
    <property type="nucleotide sequence ID" value="NZ_CACRTU010000010.1"/>
</dbReference>
<dbReference type="Pfam" id="PF12728">
    <property type="entry name" value="HTH_17"/>
    <property type="match status" value="1"/>
</dbReference>
<dbReference type="AlphaFoldDB" id="A0A6N3AUH7"/>
<dbReference type="InterPro" id="IPR041657">
    <property type="entry name" value="HTH_17"/>
</dbReference>
<evidence type="ECO:0000313" key="2">
    <source>
        <dbReference type="EMBL" id="VYT94563.1"/>
    </source>
</evidence>
<name>A0A6N3AUH7_CLOBU</name>
<dbReference type="NCBIfam" id="TIGR01764">
    <property type="entry name" value="excise"/>
    <property type="match status" value="1"/>
</dbReference>
<proteinExistence type="predicted"/>
<reference evidence="2" key="1">
    <citation type="submission" date="2019-11" db="EMBL/GenBank/DDBJ databases">
        <authorList>
            <person name="Feng L."/>
        </authorList>
    </citation>
    <scope>NUCLEOTIDE SEQUENCE</scope>
    <source>
        <strain evidence="2">CButyricumLFYP62</strain>
    </source>
</reference>
<dbReference type="GO" id="GO:0003677">
    <property type="term" value="F:DNA binding"/>
    <property type="evidence" value="ECO:0007669"/>
    <property type="project" value="InterPro"/>
</dbReference>
<evidence type="ECO:0000259" key="1">
    <source>
        <dbReference type="Pfam" id="PF12728"/>
    </source>
</evidence>